<dbReference type="OrthoDB" id="7347280at2"/>
<gene>
    <name evidence="2" type="ORF">H2LOC_021180</name>
</gene>
<dbReference type="InterPro" id="IPR036388">
    <property type="entry name" value="WH-like_DNA-bd_sf"/>
</dbReference>
<reference evidence="2 3" key="1">
    <citation type="submission" date="2019-11" db="EMBL/GenBank/DDBJ databases">
        <title>The genome sequence of Methylocystis heyeri.</title>
        <authorList>
            <person name="Oshkin I.Y."/>
            <person name="Miroshnikov K."/>
            <person name="Dedysh S.N."/>
        </authorList>
    </citation>
    <scope>NUCLEOTIDE SEQUENCE [LARGE SCALE GENOMIC DNA]</scope>
    <source>
        <strain evidence="2 3">H2</strain>
        <plasmid evidence="2 3">unnamed1</plasmid>
    </source>
</reference>
<dbReference type="Proteomes" id="UP000309061">
    <property type="component" value="Plasmid unnamed1"/>
</dbReference>
<keyword evidence="3" id="KW-1185">Reference proteome</keyword>
<name>A0A6B8KL17_9HYPH</name>
<dbReference type="InterPro" id="IPR036390">
    <property type="entry name" value="WH_DNA-bd_sf"/>
</dbReference>
<proteinExistence type="predicted"/>
<dbReference type="Gene3D" id="1.10.10.10">
    <property type="entry name" value="Winged helix-like DNA-binding domain superfamily/Winged helix DNA-binding domain"/>
    <property type="match status" value="1"/>
</dbReference>
<dbReference type="KEGG" id="mhey:H2LOC_021180"/>
<feature type="compositionally biased region" description="Polar residues" evidence="1">
    <location>
        <begin position="158"/>
        <end position="171"/>
    </location>
</feature>
<evidence type="ECO:0000313" key="3">
    <source>
        <dbReference type="Proteomes" id="UP000309061"/>
    </source>
</evidence>
<evidence type="ECO:0000256" key="1">
    <source>
        <dbReference type="SAM" id="MobiDB-lite"/>
    </source>
</evidence>
<feature type="region of interest" description="Disordered" evidence="1">
    <location>
        <begin position="158"/>
        <end position="189"/>
    </location>
</feature>
<dbReference type="Pfam" id="PF13730">
    <property type="entry name" value="HTH_36"/>
    <property type="match status" value="1"/>
</dbReference>
<dbReference type="EMBL" id="CP046053">
    <property type="protein sequence ID" value="QGM48299.1"/>
    <property type="molecule type" value="Genomic_DNA"/>
</dbReference>
<dbReference type="SUPFAM" id="SSF46785">
    <property type="entry name" value="Winged helix' DNA-binding domain"/>
    <property type="match status" value="1"/>
</dbReference>
<geneLocation type="plasmid" evidence="2">
    <name>unnamed1</name>
</geneLocation>
<organism evidence="2 3">
    <name type="scientific">Methylocystis heyeri</name>
    <dbReference type="NCBI Taxonomy" id="391905"/>
    <lineage>
        <taxon>Bacteria</taxon>
        <taxon>Pseudomonadati</taxon>
        <taxon>Pseudomonadota</taxon>
        <taxon>Alphaproteobacteria</taxon>
        <taxon>Hyphomicrobiales</taxon>
        <taxon>Methylocystaceae</taxon>
        <taxon>Methylocystis</taxon>
    </lineage>
</organism>
<sequence length="208" mass="23565">MTTAQALAPHLRARRGKIFAGFEKPRQLDRNLRARLMTRGRALMRKTKKGKHYGAITAKDYAVLGALLFQFANWNTGFCFPSYETIAEVAGCSRSHVAVAIKRLEAAGLLTWVNRLKWVRERCVDLFGRDGLQKRALRTSNSYRFFDPGETAILQFSSKSKNQTRTPNQDSLPDMERPTTPQTAPSTKLEASLRRCFDLLNRKSGDRA</sequence>
<keyword evidence="2" id="KW-0614">Plasmid</keyword>
<protein>
    <recommendedName>
        <fullName evidence="4">Helix-turn-helix domain-containing protein</fullName>
    </recommendedName>
</protein>
<accession>A0A6B8KL17</accession>
<evidence type="ECO:0000313" key="2">
    <source>
        <dbReference type="EMBL" id="QGM48299.1"/>
    </source>
</evidence>
<dbReference type="AlphaFoldDB" id="A0A6B8KL17"/>
<evidence type="ECO:0008006" key="4">
    <source>
        <dbReference type="Google" id="ProtNLM"/>
    </source>
</evidence>